<evidence type="ECO:0000313" key="2">
    <source>
        <dbReference type="Proteomes" id="UP000241447"/>
    </source>
</evidence>
<proteinExistence type="predicted"/>
<dbReference type="EMBL" id="CP028475">
    <property type="protein sequence ID" value="AVW91025.1"/>
    <property type="molecule type" value="Genomic_DNA"/>
</dbReference>
<organism evidence="1 2">
    <name type="scientific">Celeribacter baekdonensis</name>
    <dbReference type="NCBI Taxonomy" id="875171"/>
    <lineage>
        <taxon>Bacteria</taxon>
        <taxon>Pseudomonadati</taxon>
        <taxon>Pseudomonadota</taxon>
        <taxon>Alphaproteobacteria</taxon>
        <taxon>Rhodobacterales</taxon>
        <taxon>Roseobacteraceae</taxon>
        <taxon>Celeribacter</taxon>
    </lineage>
</organism>
<accession>A0A2R4M1H8</accession>
<gene>
    <name evidence="1" type="ORF">DA792_07930</name>
</gene>
<name>A0A2R4M1H8_9RHOB</name>
<dbReference type="Proteomes" id="UP000241447">
    <property type="component" value="Chromosome"/>
</dbReference>
<protein>
    <submittedName>
        <fullName evidence="1">Uncharacterized protein</fullName>
    </submittedName>
</protein>
<dbReference type="KEGG" id="cbak:DA792_07930"/>
<dbReference type="AlphaFoldDB" id="A0A2R4M1H8"/>
<evidence type="ECO:0000313" key="1">
    <source>
        <dbReference type="EMBL" id="AVW91025.1"/>
    </source>
</evidence>
<reference evidence="1 2" key="1">
    <citation type="submission" date="2018-03" db="EMBL/GenBank/DDBJ databases">
        <title>The Complete Genome of Celeribacter baekdonensis strain LH4, a Thiosulfate-Oxidizing Alphaproteobacterium Isolated from Gulf of Mexico Continental Slope Sediments.</title>
        <authorList>
            <person name="Flood B.E."/>
            <person name="Bailey J.V."/>
            <person name="Leprich D."/>
        </authorList>
    </citation>
    <scope>NUCLEOTIDE SEQUENCE [LARGE SCALE GENOMIC DNA]</scope>
    <source>
        <strain evidence="1 2">LH4</strain>
    </source>
</reference>
<sequence length="203" mass="22963">MDDAHRLPSVRWCKEMAAQALHDLGLDDLGAYQVCVAEAKRTLRLEEPSDDLKEATSAYWQQRVMSLSEKRISFLQPYDIKPIKAEALKWIEICFTEHMIELGGEVPRSEVQGARFTTMGVRHLRHNLHLQVLIYGKIDNPLKPYVSAQIVSSETPITDMSLEKIVGIGAWKLSLDTLSKEALCDLLVEPFAMLEVLVAQFDP</sequence>